<keyword evidence="1" id="KW-0862">Zinc</keyword>
<evidence type="ECO:0000313" key="5">
    <source>
        <dbReference type="Proteomes" id="UP001642484"/>
    </source>
</evidence>
<organism evidence="3 5">
    <name type="scientific">Durusdinium trenchii</name>
    <dbReference type="NCBI Taxonomy" id="1381693"/>
    <lineage>
        <taxon>Eukaryota</taxon>
        <taxon>Sar</taxon>
        <taxon>Alveolata</taxon>
        <taxon>Dinophyceae</taxon>
        <taxon>Suessiales</taxon>
        <taxon>Symbiodiniaceae</taxon>
        <taxon>Durusdinium</taxon>
    </lineage>
</organism>
<dbReference type="PROSITE" id="PS50103">
    <property type="entry name" value="ZF_C3H1"/>
    <property type="match status" value="1"/>
</dbReference>
<sequence length="237" mass="26105">MALRLFCTFIDVQDVAVPDSARTSRSLPCPRRSANASFKGESEYVATLLERSATKFCGLSEVKDAEGEKVETLTVDPPEDTHEHVNVGSVGHPMMCRRPCARFVKGECTSGADCNYCHLQHEGAIMSLDKRQRKQIQNMDLADLVAMLLPPLRAALAELPTRPAGRLLAAVQAQAAAQAPVPDCLLERRLRRMSLPALLSCIPAQHGDFRAVLQEHIDEIRREMPVTVSQTVRCGTF</sequence>
<comment type="caution">
    <text evidence="3">The sequence shown here is derived from an EMBL/GenBank/DDBJ whole genome shotgun (WGS) entry which is preliminary data.</text>
</comment>
<keyword evidence="1" id="KW-0479">Metal-binding</keyword>
<feature type="zinc finger region" description="C3H1-type" evidence="1">
    <location>
        <begin position="94"/>
        <end position="121"/>
    </location>
</feature>
<keyword evidence="5" id="KW-1185">Reference proteome</keyword>
<gene>
    <name evidence="3" type="ORF">CCMP2556_LOCUS167</name>
    <name evidence="4" type="ORF">CCMP2556_LOCUS2831</name>
</gene>
<evidence type="ECO:0000313" key="4">
    <source>
        <dbReference type="EMBL" id="CAK8992371.1"/>
    </source>
</evidence>
<dbReference type="InterPro" id="IPR000571">
    <property type="entry name" value="Znf_CCCH"/>
</dbReference>
<evidence type="ECO:0000313" key="3">
    <source>
        <dbReference type="EMBL" id="CAK8985538.1"/>
    </source>
</evidence>
<dbReference type="Proteomes" id="UP001642484">
    <property type="component" value="Unassembled WGS sequence"/>
</dbReference>
<keyword evidence="1" id="KW-0863">Zinc-finger</keyword>
<dbReference type="EMBL" id="CAXAMN010000002">
    <property type="protein sequence ID" value="CAK8985538.1"/>
    <property type="molecule type" value="Genomic_DNA"/>
</dbReference>
<evidence type="ECO:0000256" key="1">
    <source>
        <dbReference type="PROSITE-ProRule" id="PRU00723"/>
    </source>
</evidence>
<name>A0ABP0H782_9DINO</name>
<proteinExistence type="predicted"/>
<accession>A0ABP0H782</accession>
<reference evidence="3 5" key="1">
    <citation type="submission" date="2024-02" db="EMBL/GenBank/DDBJ databases">
        <authorList>
            <person name="Chen Y."/>
            <person name="Shah S."/>
            <person name="Dougan E. K."/>
            <person name="Thang M."/>
            <person name="Chan C."/>
        </authorList>
    </citation>
    <scope>NUCLEOTIDE SEQUENCE [LARGE SCALE GENOMIC DNA]</scope>
</reference>
<feature type="domain" description="C3H1-type" evidence="2">
    <location>
        <begin position="94"/>
        <end position="121"/>
    </location>
</feature>
<dbReference type="EMBL" id="CAXAMN010001113">
    <property type="protein sequence ID" value="CAK8992371.1"/>
    <property type="molecule type" value="Genomic_DNA"/>
</dbReference>
<evidence type="ECO:0000259" key="2">
    <source>
        <dbReference type="PROSITE" id="PS50103"/>
    </source>
</evidence>
<protein>
    <recommendedName>
        <fullName evidence="2">C3H1-type domain-containing protein</fullName>
    </recommendedName>
</protein>